<comment type="caution">
    <text evidence="3">The sequence shown here is derived from an EMBL/GenBank/DDBJ whole genome shotgun (WGS) entry which is preliminary data.</text>
</comment>
<sequence>MNNSVSEKNEIKNRLKILRKEKGLSQVAFSKEVGIPLRTLQSWENGESQIKPDKAQALAKHFGVSVGYLLGYSDTSELIKDMIPHAVVDDNGNPTSLEEIQNSVFTTSEDEALIRAGHLKALSILPGNLEKILNSDPESVYRMLAVAPADYQAIILLWAIMSSEQRKTTLAMLQSFNFDDVTDQTT</sequence>
<dbReference type="Proteomes" id="UP001152877">
    <property type="component" value="Unassembled WGS sequence"/>
</dbReference>
<keyword evidence="1" id="KW-0238">DNA-binding</keyword>
<dbReference type="Gene3D" id="1.10.260.40">
    <property type="entry name" value="lambda repressor-like DNA-binding domains"/>
    <property type="match status" value="1"/>
</dbReference>
<dbReference type="PANTHER" id="PTHR46558:SF11">
    <property type="entry name" value="HTH-TYPE TRANSCRIPTIONAL REGULATOR XRE"/>
    <property type="match status" value="1"/>
</dbReference>
<dbReference type="InterPro" id="IPR010982">
    <property type="entry name" value="Lambda_DNA-bd_dom_sf"/>
</dbReference>
<evidence type="ECO:0000313" key="3">
    <source>
        <dbReference type="EMBL" id="MDG4515607.1"/>
    </source>
</evidence>
<dbReference type="SMART" id="SM00530">
    <property type="entry name" value="HTH_XRE"/>
    <property type="match status" value="1"/>
</dbReference>
<dbReference type="AlphaFoldDB" id="A0A9X4MVF0"/>
<name>A0A9X4MVF0_STRSU</name>
<dbReference type="GO" id="GO:0003677">
    <property type="term" value="F:DNA binding"/>
    <property type="evidence" value="ECO:0007669"/>
    <property type="project" value="UniProtKB-KW"/>
</dbReference>
<organism evidence="3 4">
    <name type="scientific">Streptococcus suis</name>
    <dbReference type="NCBI Taxonomy" id="1307"/>
    <lineage>
        <taxon>Bacteria</taxon>
        <taxon>Bacillati</taxon>
        <taxon>Bacillota</taxon>
        <taxon>Bacilli</taxon>
        <taxon>Lactobacillales</taxon>
        <taxon>Streptococcaceae</taxon>
        <taxon>Streptococcus</taxon>
    </lineage>
</organism>
<dbReference type="CDD" id="cd00093">
    <property type="entry name" value="HTH_XRE"/>
    <property type="match status" value="1"/>
</dbReference>
<evidence type="ECO:0000256" key="1">
    <source>
        <dbReference type="ARBA" id="ARBA00023125"/>
    </source>
</evidence>
<dbReference type="InterPro" id="IPR001387">
    <property type="entry name" value="Cro/C1-type_HTH"/>
</dbReference>
<reference evidence="3" key="1">
    <citation type="submission" date="2022-07" db="EMBL/GenBank/DDBJ databases">
        <title>Whole Genome Sequencing of Streptococcus suis.</title>
        <authorList>
            <person name="Dai X."/>
            <person name="Huang J."/>
            <person name="Wang L."/>
        </authorList>
    </citation>
    <scope>NUCLEOTIDE SEQUENCE</scope>
    <source>
        <strain evidence="3">HDJ11</strain>
    </source>
</reference>
<dbReference type="SUPFAM" id="SSF47413">
    <property type="entry name" value="lambda repressor-like DNA-binding domains"/>
    <property type="match status" value="1"/>
</dbReference>
<proteinExistence type="predicted"/>
<gene>
    <name evidence="3" type="ORF">NOL11_01265</name>
</gene>
<dbReference type="EMBL" id="JANFMI010000003">
    <property type="protein sequence ID" value="MDG4515607.1"/>
    <property type="molecule type" value="Genomic_DNA"/>
</dbReference>
<dbReference type="PROSITE" id="PS50943">
    <property type="entry name" value="HTH_CROC1"/>
    <property type="match status" value="1"/>
</dbReference>
<dbReference type="Pfam" id="PF01381">
    <property type="entry name" value="HTH_3"/>
    <property type="match status" value="1"/>
</dbReference>
<feature type="domain" description="HTH cro/C1-type" evidence="2">
    <location>
        <begin position="15"/>
        <end position="69"/>
    </location>
</feature>
<dbReference type="RefSeq" id="WP_277943685.1">
    <property type="nucleotide sequence ID" value="NZ_JANFMI010000003.1"/>
</dbReference>
<accession>A0A9X4MVF0</accession>
<evidence type="ECO:0000259" key="2">
    <source>
        <dbReference type="PROSITE" id="PS50943"/>
    </source>
</evidence>
<protein>
    <submittedName>
        <fullName evidence="3">Helix-turn-helix domain-containing protein</fullName>
    </submittedName>
</protein>
<dbReference type="PANTHER" id="PTHR46558">
    <property type="entry name" value="TRACRIPTIONAL REGULATORY PROTEIN-RELATED-RELATED"/>
    <property type="match status" value="1"/>
</dbReference>
<evidence type="ECO:0000313" key="4">
    <source>
        <dbReference type="Proteomes" id="UP001152877"/>
    </source>
</evidence>